<name>A0A160VA71_9ZZZZ</name>
<organism evidence="1">
    <name type="scientific">hydrothermal vent metagenome</name>
    <dbReference type="NCBI Taxonomy" id="652676"/>
    <lineage>
        <taxon>unclassified sequences</taxon>
        <taxon>metagenomes</taxon>
        <taxon>ecological metagenomes</taxon>
    </lineage>
</organism>
<dbReference type="Pfam" id="PF06277">
    <property type="entry name" value="EutA"/>
    <property type="match status" value="1"/>
</dbReference>
<gene>
    <name evidence="1" type="ORF">MGWOODY_Clf248</name>
</gene>
<proteinExistence type="predicted"/>
<reference evidence="1" key="1">
    <citation type="submission" date="2015-10" db="EMBL/GenBank/DDBJ databases">
        <authorList>
            <person name="Gilbert D.G."/>
        </authorList>
    </citation>
    <scope>NUCLEOTIDE SEQUENCE</scope>
</reference>
<accession>A0A160VA71</accession>
<dbReference type="InterPro" id="IPR009377">
    <property type="entry name" value="EutA"/>
</dbReference>
<sequence>MVITGEALKKENARPISELFAKESGKFICASAGPNHEALLAAHGCGAVALSKDESATVLNIDVGGGTTKLSLIRNGVVTSTAAVTVGARLIAFDEENRITRLRSRD</sequence>
<dbReference type="AlphaFoldDB" id="A0A160VA71"/>
<dbReference type="EMBL" id="FAXA01000347">
    <property type="protein sequence ID" value="CUV03051.1"/>
    <property type="molecule type" value="Genomic_DNA"/>
</dbReference>
<protein>
    <submittedName>
        <fullName evidence="1">Ethanolamine utilization protein EutA</fullName>
    </submittedName>
</protein>
<evidence type="ECO:0000313" key="1">
    <source>
        <dbReference type="EMBL" id="CUV03051.1"/>
    </source>
</evidence>